<evidence type="ECO:0000313" key="13">
    <source>
        <dbReference type="EMBL" id="ABE36710.1"/>
    </source>
</evidence>
<dbReference type="InterPro" id="IPR050298">
    <property type="entry name" value="Gram-neg_bact_OMP"/>
</dbReference>
<keyword evidence="4" id="KW-1134">Transmembrane beta strand</keyword>
<dbReference type="PANTHER" id="PTHR34501">
    <property type="entry name" value="PROTEIN YDDL-RELATED"/>
    <property type="match status" value="1"/>
</dbReference>
<evidence type="ECO:0000256" key="9">
    <source>
        <dbReference type="ARBA" id="ARBA00023136"/>
    </source>
</evidence>
<keyword evidence="14" id="KW-1185">Reference proteome</keyword>
<evidence type="ECO:0000256" key="5">
    <source>
        <dbReference type="ARBA" id="ARBA00022692"/>
    </source>
</evidence>
<dbReference type="CDD" id="cd00342">
    <property type="entry name" value="gram_neg_porins"/>
    <property type="match status" value="1"/>
</dbReference>
<feature type="domain" description="Porin" evidence="12">
    <location>
        <begin position="13"/>
        <end position="327"/>
    </location>
</feature>
<evidence type="ECO:0000256" key="10">
    <source>
        <dbReference type="ARBA" id="ARBA00023237"/>
    </source>
</evidence>
<dbReference type="AlphaFoldDB" id="Q13GS9"/>
<dbReference type="OrthoDB" id="8982743at2"/>
<keyword evidence="10" id="KW-0998">Cell outer membrane</keyword>
<feature type="chain" id="PRO_5004182212" evidence="11">
    <location>
        <begin position="29"/>
        <end position="362"/>
    </location>
</feature>
<evidence type="ECO:0000256" key="8">
    <source>
        <dbReference type="ARBA" id="ARBA00023114"/>
    </source>
</evidence>
<evidence type="ECO:0000256" key="11">
    <source>
        <dbReference type="SAM" id="SignalP"/>
    </source>
</evidence>
<evidence type="ECO:0000256" key="6">
    <source>
        <dbReference type="ARBA" id="ARBA00022729"/>
    </source>
</evidence>
<protein>
    <submittedName>
        <fullName evidence="13">Outer membrane porin, OmpC family</fullName>
    </submittedName>
</protein>
<evidence type="ECO:0000256" key="1">
    <source>
        <dbReference type="ARBA" id="ARBA00004571"/>
    </source>
</evidence>
<dbReference type="InterPro" id="IPR023614">
    <property type="entry name" value="Porin_dom_sf"/>
</dbReference>
<dbReference type="Pfam" id="PF13609">
    <property type="entry name" value="Porin_4"/>
    <property type="match status" value="1"/>
</dbReference>
<accession>Q13GS9</accession>
<keyword evidence="5" id="KW-0812">Transmembrane</keyword>
<dbReference type="EMBL" id="CP000272">
    <property type="protein sequence ID" value="ABE36710.1"/>
    <property type="molecule type" value="Genomic_DNA"/>
</dbReference>
<dbReference type="GO" id="GO:0009279">
    <property type="term" value="C:cell outer membrane"/>
    <property type="evidence" value="ECO:0007669"/>
    <property type="project" value="UniProtKB-SubCell"/>
</dbReference>
<dbReference type="PANTHER" id="PTHR34501:SF9">
    <property type="entry name" value="MAJOR OUTER MEMBRANE PROTEIN P.IA"/>
    <property type="match status" value="1"/>
</dbReference>
<dbReference type="eggNOG" id="COG3203">
    <property type="taxonomic scope" value="Bacteria"/>
</dbReference>
<name>Q13GS9_PARXL</name>
<dbReference type="RefSeq" id="WP_011493962.1">
    <property type="nucleotide sequence ID" value="NC_007953.1"/>
</dbReference>
<comment type="subunit">
    <text evidence="2">Homotrimer.</text>
</comment>
<gene>
    <name evidence="13" type="ORF">Bxe_C0829</name>
</gene>
<dbReference type="InterPro" id="IPR033900">
    <property type="entry name" value="Gram_neg_porin_domain"/>
</dbReference>
<dbReference type="SUPFAM" id="SSF56935">
    <property type="entry name" value="Porins"/>
    <property type="match status" value="1"/>
</dbReference>
<dbReference type="KEGG" id="bxe:Bxe_C0829"/>
<evidence type="ECO:0000256" key="2">
    <source>
        <dbReference type="ARBA" id="ARBA00011233"/>
    </source>
</evidence>
<keyword evidence="8" id="KW-0626">Porin</keyword>
<organism evidence="13 14">
    <name type="scientific">Paraburkholderia xenovorans (strain LB400)</name>
    <dbReference type="NCBI Taxonomy" id="266265"/>
    <lineage>
        <taxon>Bacteria</taxon>
        <taxon>Pseudomonadati</taxon>
        <taxon>Pseudomonadota</taxon>
        <taxon>Betaproteobacteria</taxon>
        <taxon>Burkholderiales</taxon>
        <taxon>Burkholderiaceae</taxon>
        <taxon>Paraburkholderia</taxon>
    </lineage>
</organism>
<dbReference type="GO" id="GO:0046930">
    <property type="term" value="C:pore complex"/>
    <property type="evidence" value="ECO:0007669"/>
    <property type="project" value="UniProtKB-KW"/>
</dbReference>
<sequence>MKSRVNHRWSGYAAALLMAGIMPGVACAQSAGDGSSVILYGIIDASVNFQHYSGQGAAKSANGTYLSSDTSLFGIKGTENLGGGLSAYFKLENGFNINNGAQTSATAFFNRESYVGLSSTTYGSLQLGSQFAPTVWISGKTDVFARRGTGSIFTLLQNLGSNPRGFPSIYNNAVQYITPSFHGFTGRAMYAFANGGLGSSNAFSVEYNAHKLYAGAYYTRARIAGDAAGLPVSSVSSRSYGLGASYEFSLLTLYGHLERNMIEGTSTMFGYDVGVDVPIGAADIRGSVAHRDVPGSAQSAATLYALAYFYSLSKRTTVYTQLGYLKNGLKTNFGIWPASQSAGSLPFGDAVYAVQIGIRHLF</sequence>
<keyword evidence="9" id="KW-0472">Membrane</keyword>
<feature type="signal peptide" evidence="11">
    <location>
        <begin position="1"/>
        <end position="28"/>
    </location>
</feature>
<dbReference type="GO" id="GO:0006811">
    <property type="term" value="P:monoatomic ion transport"/>
    <property type="evidence" value="ECO:0007669"/>
    <property type="project" value="UniProtKB-KW"/>
</dbReference>
<evidence type="ECO:0000256" key="3">
    <source>
        <dbReference type="ARBA" id="ARBA00022448"/>
    </source>
</evidence>
<evidence type="ECO:0000313" key="14">
    <source>
        <dbReference type="Proteomes" id="UP000001817"/>
    </source>
</evidence>
<dbReference type="GO" id="GO:0015288">
    <property type="term" value="F:porin activity"/>
    <property type="evidence" value="ECO:0007669"/>
    <property type="project" value="UniProtKB-KW"/>
</dbReference>
<dbReference type="Proteomes" id="UP000001817">
    <property type="component" value="Chromosome 3"/>
</dbReference>
<keyword evidence="7" id="KW-0406">Ion transport</keyword>
<comment type="subcellular location">
    <subcellularLocation>
        <location evidence="1">Cell outer membrane</location>
        <topology evidence="1">Multi-pass membrane protein</topology>
    </subcellularLocation>
</comment>
<dbReference type="STRING" id="266265.Bxe_C0829"/>
<reference evidence="13 14" key="1">
    <citation type="journal article" date="2006" name="Proc. Natl. Acad. Sci. U.S.A.">
        <title>Burkholderia xenovorans LB400 harbors a multi-replicon, 9.73-Mbp genome shaped for versatility.</title>
        <authorList>
            <person name="Chain P.S."/>
            <person name="Denef V.J."/>
            <person name="Konstantinidis K.T."/>
            <person name="Vergez L.M."/>
            <person name="Agullo L."/>
            <person name="Reyes V.L."/>
            <person name="Hauser L."/>
            <person name="Cordova M."/>
            <person name="Gomez L."/>
            <person name="Gonzalez M."/>
            <person name="Land M."/>
            <person name="Lao V."/>
            <person name="Larimer F."/>
            <person name="LiPuma J.J."/>
            <person name="Mahenthiralingam E."/>
            <person name="Malfatti S.A."/>
            <person name="Marx C.J."/>
            <person name="Parnell J.J."/>
            <person name="Ramette A."/>
            <person name="Richardson P."/>
            <person name="Seeger M."/>
            <person name="Smith D."/>
            <person name="Spilker T."/>
            <person name="Sul W.J."/>
            <person name="Tsoi T.V."/>
            <person name="Ulrich L.E."/>
            <person name="Zhulin I.B."/>
            <person name="Tiedje J.M."/>
        </authorList>
    </citation>
    <scope>NUCLEOTIDE SEQUENCE [LARGE SCALE GENOMIC DNA]</scope>
    <source>
        <strain evidence="13 14">LB400</strain>
    </source>
</reference>
<proteinExistence type="predicted"/>
<dbReference type="Gene3D" id="2.40.160.10">
    <property type="entry name" value="Porin"/>
    <property type="match status" value="1"/>
</dbReference>
<dbReference type="KEGG" id="bxb:DR64_7614"/>
<evidence type="ECO:0000259" key="12">
    <source>
        <dbReference type="Pfam" id="PF13609"/>
    </source>
</evidence>
<keyword evidence="6 11" id="KW-0732">Signal</keyword>
<evidence type="ECO:0000256" key="4">
    <source>
        <dbReference type="ARBA" id="ARBA00022452"/>
    </source>
</evidence>
<evidence type="ECO:0000256" key="7">
    <source>
        <dbReference type="ARBA" id="ARBA00023065"/>
    </source>
</evidence>
<keyword evidence="3" id="KW-0813">Transport</keyword>